<feature type="region of interest" description="Disordered" evidence="1">
    <location>
        <begin position="190"/>
        <end position="217"/>
    </location>
</feature>
<gene>
    <name evidence="2" type="ORF">LF1_42530</name>
</gene>
<dbReference type="Proteomes" id="UP000322699">
    <property type="component" value="Unassembled WGS sequence"/>
</dbReference>
<proteinExistence type="predicted"/>
<accession>A0A5B1CKV6</accession>
<sequence>MYLSSRLPTFLVFCSLVVGLFMGPIPFAAAQSYDDEDMYEDDMYGDDMYSGGMYGGGRGAGGGPISIYTAPVLAIFKSMDLKPILASDIKIDVRSGPALEAEAKEVFAAGNQALACQLLYGHIAAEYEEASPALSKVKLSKLLKRPVWNLRWAISMAVRGGEDVEDPSPIAVGTSGGYSADDMEMDMGFRAPQQRNQGRRNPGRRDDDEFMDDSMDDEFMDSTPKQVDDEVPSMLSDDAAEQLDTHLGGVAAACAAEFDKRFAAGDFGSSLQAELADAEAAEAADAMDQQTNLNQRMTGRPLTEEDTPVFSKSVTELLRNAPRALPMWRPGIVFLGVGPSSEIIQTAKAEQIDLLIHFDIVLKSQGRQNQTFVQNVSRARLIHVAEGKSLIVSKAMDSSEVQQLQSSGRLSDTGRYIDDQMSALWRTVDREIKLSEMPKLSPESARRRIGSLLESGGGRNLRTLAEIRLYQSRGLIEMDEVNNAYDIIGGPDALTMMHGPREERLETARNWAIESVSIAEEE</sequence>
<protein>
    <submittedName>
        <fullName evidence="2">Uncharacterized protein</fullName>
    </submittedName>
</protein>
<comment type="caution">
    <text evidence="2">The sequence shown here is derived from an EMBL/GenBank/DDBJ whole genome shotgun (WGS) entry which is preliminary data.</text>
</comment>
<organism evidence="2 3">
    <name type="scientific">Rubripirellula obstinata</name>
    <dbReference type="NCBI Taxonomy" id="406547"/>
    <lineage>
        <taxon>Bacteria</taxon>
        <taxon>Pseudomonadati</taxon>
        <taxon>Planctomycetota</taxon>
        <taxon>Planctomycetia</taxon>
        <taxon>Pirellulales</taxon>
        <taxon>Pirellulaceae</taxon>
        <taxon>Rubripirellula</taxon>
    </lineage>
</organism>
<reference evidence="2 3" key="1">
    <citation type="submission" date="2019-08" db="EMBL/GenBank/DDBJ databases">
        <title>Deep-cultivation of Planctomycetes and their phenomic and genomic characterization uncovers novel biology.</title>
        <authorList>
            <person name="Wiegand S."/>
            <person name="Jogler M."/>
            <person name="Boedeker C."/>
            <person name="Pinto D."/>
            <person name="Vollmers J."/>
            <person name="Rivas-Marin E."/>
            <person name="Kohn T."/>
            <person name="Peeters S.H."/>
            <person name="Heuer A."/>
            <person name="Rast P."/>
            <person name="Oberbeckmann S."/>
            <person name="Bunk B."/>
            <person name="Jeske O."/>
            <person name="Meyerdierks A."/>
            <person name="Storesund J.E."/>
            <person name="Kallscheuer N."/>
            <person name="Luecker S."/>
            <person name="Lage O.M."/>
            <person name="Pohl T."/>
            <person name="Merkel B.J."/>
            <person name="Hornburger P."/>
            <person name="Mueller R.-W."/>
            <person name="Bruemmer F."/>
            <person name="Labrenz M."/>
            <person name="Spormann A.M."/>
            <person name="Op Den Camp H."/>
            <person name="Overmann J."/>
            <person name="Amann R."/>
            <person name="Jetten M.S.M."/>
            <person name="Mascher T."/>
            <person name="Medema M.H."/>
            <person name="Devos D.P."/>
            <person name="Kaster A.-K."/>
            <person name="Ovreas L."/>
            <person name="Rohde M."/>
            <person name="Galperin M.Y."/>
            <person name="Jogler C."/>
        </authorList>
    </citation>
    <scope>NUCLEOTIDE SEQUENCE [LARGE SCALE GENOMIC DNA]</scope>
    <source>
        <strain evidence="2 3">LF1</strain>
    </source>
</reference>
<evidence type="ECO:0000313" key="3">
    <source>
        <dbReference type="Proteomes" id="UP000322699"/>
    </source>
</evidence>
<evidence type="ECO:0000313" key="2">
    <source>
        <dbReference type="EMBL" id="KAA1261698.1"/>
    </source>
</evidence>
<dbReference type="EMBL" id="VRLW01000001">
    <property type="protein sequence ID" value="KAA1261698.1"/>
    <property type="molecule type" value="Genomic_DNA"/>
</dbReference>
<keyword evidence="3" id="KW-1185">Reference proteome</keyword>
<name>A0A5B1CKV6_9BACT</name>
<feature type="compositionally biased region" description="Acidic residues" evidence="1">
    <location>
        <begin position="208"/>
        <end position="217"/>
    </location>
</feature>
<dbReference type="AlphaFoldDB" id="A0A5B1CKV6"/>
<evidence type="ECO:0000256" key="1">
    <source>
        <dbReference type="SAM" id="MobiDB-lite"/>
    </source>
</evidence>